<sequence length="101" mass="11086">MPYSIAGSSEEVFSTSKEEEQIDKTNVTDAETEVEFSEEVKAWLIFNDGPNAVHYTLVTGVDTDNHKIPSGVAWGEDVPTKKIFMICASGDNADVYIVGLR</sequence>
<dbReference type="AlphaFoldDB" id="A0A0F8X987"/>
<proteinExistence type="predicted"/>
<name>A0A0F8X987_9ZZZZ</name>
<comment type="caution">
    <text evidence="2">The sequence shown here is derived from an EMBL/GenBank/DDBJ whole genome shotgun (WGS) entry which is preliminary data.</text>
</comment>
<reference evidence="2" key="1">
    <citation type="journal article" date="2015" name="Nature">
        <title>Complex archaea that bridge the gap between prokaryotes and eukaryotes.</title>
        <authorList>
            <person name="Spang A."/>
            <person name="Saw J.H."/>
            <person name="Jorgensen S.L."/>
            <person name="Zaremba-Niedzwiedzka K."/>
            <person name="Martijn J."/>
            <person name="Lind A.E."/>
            <person name="van Eijk R."/>
            <person name="Schleper C."/>
            <person name="Guy L."/>
            <person name="Ettema T.J."/>
        </authorList>
    </citation>
    <scope>NUCLEOTIDE SEQUENCE</scope>
</reference>
<evidence type="ECO:0000256" key="1">
    <source>
        <dbReference type="SAM" id="MobiDB-lite"/>
    </source>
</evidence>
<feature type="region of interest" description="Disordered" evidence="1">
    <location>
        <begin position="1"/>
        <end position="31"/>
    </location>
</feature>
<organism evidence="2">
    <name type="scientific">marine sediment metagenome</name>
    <dbReference type="NCBI Taxonomy" id="412755"/>
    <lineage>
        <taxon>unclassified sequences</taxon>
        <taxon>metagenomes</taxon>
        <taxon>ecological metagenomes</taxon>
    </lineage>
</organism>
<dbReference type="EMBL" id="LAZR01060419">
    <property type="protein sequence ID" value="KKK65707.1"/>
    <property type="molecule type" value="Genomic_DNA"/>
</dbReference>
<evidence type="ECO:0000313" key="2">
    <source>
        <dbReference type="EMBL" id="KKK65707.1"/>
    </source>
</evidence>
<accession>A0A0F8X987</accession>
<gene>
    <name evidence="2" type="ORF">LCGC14_2971440</name>
</gene>
<protein>
    <submittedName>
        <fullName evidence="2">Uncharacterized protein</fullName>
    </submittedName>
</protein>